<name>A0A0F9AGK2_9ZZZZ</name>
<dbReference type="EMBL" id="LAZR01054852">
    <property type="protein sequence ID" value="KKK77654.1"/>
    <property type="molecule type" value="Genomic_DNA"/>
</dbReference>
<protein>
    <submittedName>
        <fullName evidence="1">Uncharacterized protein</fullName>
    </submittedName>
</protein>
<organism evidence="1">
    <name type="scientific">marine sediment metagenome</name>
    <dbReference type="NCBI Taxonomy" id="412755"/>
    <lineage>
        <taxon>unclassified sequences</taxon>
        <taxon>metagenomes</taxon>
        <taxon>ecological metagenomes</taxon>
    </lineage>
</organism>
<reference evidence="1" key="1">
    <citation type="journal article" date="2015" name="Nature">
        <title>Complex archaea that bridge the gap between prokaryotes and eukaryotes.</title>
        <authorList>
            <person name="Spang A."/>
            <person name="Saw J.H."/>
            <person name="Jorgensen S.L."/>
            <person name="Zaremba-Niedzwiedzka K."/>
            <person name="Martijn J."/>
            <person name="Lind A.E."/>
            <person name="van Eijk R."/>
            <person name="Schleper C."/>
            <person name="Guy L."/>
            <person name="Ettema T.J."/>
        </authorList>
    </citation>
    <scope>NUCLEOTIDE SEQUENCE</scope>
</reference>
<accession>A0A0F9AGK2</accession>
<feature type="non-terminal residue" evidence="1">
    <location>
        <position position="1"/>
    </location>
</feature>
<proteinExistence type="predicted"/>
<evidence type="ECO:0000313" key="1">
    <source>
        <dbReference type="EMBL" id="KKK77654.1"/>
    </source>
</evidence>
<gene>
    <name evidence="1" type="ORF">LCGC14_2851430</name>
</gene>
<sequence length="110" mass="12427">AVVDPRFIGHQIDHATHSLDVPCTLNKDDQVLKTAPVDMRTADRRQTRQFNPQRTITKSMATGTKDVRVPRYNAQVKVLREAISLINRLTEELGVTLILDTNHLSGRIDI</sequence>
<dbReference type="AlphaFoldDB" id="A0A0F9AGK2"/>
<comment type="caution">
    <text evidence="1">The sequence shown here is derived from an EMBL/GenBank/DDBJ whole genome shotgun (WGS) entry which is preliminary data.</text>
</comment>